<organism evidence="1 2">
    <name type="scientific">Coemansia linderi</name>
    <dbReference type="NCBI Taxonomy" id="2663919"/>
    <lineage>
        <taxon>Eukaryota</taxon>
        <taxon>Fungi</taxon>
        <taxon>Fungi incertae sedis</taxon>
        <taxon>Zoopagomycota</taxon>
        <taxon>Kickxellomycotina</taxon>
        <taxon>Kickxellomycetes</taxon>
        <taxon>Kickxellales</taxon>
        <taxon>Kickxellaceae</taxon>
        <taxon>Coemansia</taxon>
    </lineage>
</organism>
<reference evidence="1" key="1">
    <citation type="submission" date="2022-07" db="EMBL/GenBank/DDBJ databases">
        <title>Phylogenomic reconstructions and comparative analyses of Kickxellomycotina fungi.</title>
        <authorList>
            <person name="Reynolds N.K."/>
            <person name="Stajich J.E."/>
            <person name="Barry K."/>
            <person name="Grigoriev I.V."/>
            <person name="Crous P."/>
            <person name="Smith M.E."/>
        </authorList>
    </citation>
    <scope>NUCLEOTIDE SEQUENCE</scope>
    <source>
        <strain evidence="1">BCRC 34191</strain>
    </source>
</reference>
<evidence type="ECO:0000313" key="2">
    <source>
        <dbReference type="Proteomes" id="UP001140066"/>
    </source>
</evidence>
<accession>A0ACC1JMW5</accession>
<comment type="caution">
    <text evidence="1">The sequence shown here is derived from an EMBL/GenBank/DDBJ whole genome shotgun (WGS) entry which is preliminary data.</text>
</comment>
<protein>
    <submittedName>
        <fullName evidence="1">U3 snoRNP protein</fullName>
    </submittedName>
</protein>
<sequence>MAVDDEEEAEVDAVAAEDSDDEDDANVAANDEEDEDSGSMTLGGIKRRRDSARSIRQMAVKCLAKMFELQPPQFDFTPYVACIYEQVVDPRIDNLTYENTQNSSALLLLLRSWSLSPKYFPYLVDYNPLAFKMLLGILAVPTAHSSVVSLVLDVLQTLLDYSPAVAVEKHLLAEAEAAERAMLVGRTIQGHVSQILSHMRTCFTSDVLSLATTQQQQQAGKPSGAVTQAMRQIHILSRVAEYATKQGRDAKALLDILLPILKRPNRTVPERTKNDVLKVMLRFVPL</sequence>
<dbReference type="EMBL" id="JANBUK010004495">
    <property type="protein sequence ID" value="KAJ2763731.1"/>
    <property type="molecule type" value="Genomic_DNA"/>
</dbReference>
<keyword evidence="2" id="KW-1185">Reference proteome</keyword>
<name>A0ACC1JMW5_9FUNG</name>
<evidence type="ECO:0000313" key="1">
    <source>
        <dbReference type="EMBL" id="KAJ2763731.1"/>
    </source>
</evidence>
<gene>
    <name evidence="1" type="primary">UTP20_4</name>
    <name evidence="1" type="ORF">GGI18_006602</name>
</gene>
<proteinExistence type="predicted"/>
<dbReference type="Proteomes" id="UP001140066">
    <property type="component" value="Unassembled WGS sequence"/>
</dbReference>
<feature type="non-terminal residue" evidence="1">
    <location>
        <position position="286"/>
    </location>
</feature>